<reference evidence="4" key="1">
    <citation type="submission" date="2020-06" db="EMBL/GenBank/DDBJ databases">
        <authorList>
            <person name="Li T."/>
            <person name="Hu X."/>
            <person name="Zhang T."/>
            <person name="Song X."/>
            <person name="Zhang H."/>
            <person name="Dai N."/>
            <person name="Sheng W."/>
            <person name="Hou X."/>
            <person name="Wei L."/>
        </authorList>
    </citation>
    <scope>NUCLEOTIDE SEQUENCE</scope>
    <source>
        <strain evidence="4">KEN1</strain>
        <tissue evidence="4">Leaf</tissue>
    </source>
</reference>
<dbReference type="Gene3D" id="3.30.70.270">
    <property type="match status" value="2"/>
</dbReference>
<proteinExistence type="predicted"/>
<dbReference type="PANTHER" id="PTHR48475">
    <property type="entry name" value="RIBONUCLEASE H"/>
    <property type="match status" value="1"/>
</dbReference>
<comment type="caution">
    <text evidence="4">The sequence shown here is derived from an EMBL/GenBank/DDBJ whole genome shotgun (WGS) entry which is preliminary data.</text>
</comment>
<evidence type="ECO:0000256" key="1">
    <source>
        <dbReference type="ARBA" id="ARBA00023172"/>
    </source>
</evidence>
<feature type="compositionally biased region" description="Basic residues" evidence="2">
    <location>
        <begin position="315"/>
        <end position="338"/>
    </location>
</feature>
<evidence type="ECO:0000313" key="4">
    <source>
        <dbReference type="EMBL" id="KAL0415741.1"/>
    </source>
</evidence>
<dbReference type="Pfam" id="PF13456">
    <property type="entry name" value="RVT_3"/>
    <property type="match status" value="1"/>
</dbReference>
<dbReference type="Pfam" id="PF00078">
    <property type="entry name" value="RVT_1"/>
    <property type="match status" value="1"/>
</dbReference>
<dbReference type="GO" id="GO:0004523">
    <property type="term" value="F:RNA-DNA hybrid ribonuclease activity"/>
    <property type="evidence" value="ECO:0007669"/>
    <property type="project" value="InterPro"/>
</dbReference>
<feature type="compositionally biased region" description="Basic and acidic residues" evidence="2">
    <location>
        <begin position="375"/>
        <end position="425"/>
    </location>
</feature>
<dbReference type="InterPro" id="IPR043128">
    <property type="entry name" value="Rev_trsase/Diguanyl_cyclase"/>
</dbReference>
<dbReference type="SUPFAM" id="SSF56672">
    <property type="entry name" value="DNA/RNA polymerases"/>
    <property type="match status" value="1"/>
</dbReference>
<dbReference type="InterPro" id="IPR036397">
    <property type="entry name" value="RNaseH_sf"/>
</dbReference>
<protein>
    <submittedName>
        <fullName evidence="4">Pro-Pol polyprotein</fullName>
    </submittedName>
</protein>
<dbReference type="CDD" id="cd09279">
    <property type="entry name" value="RNase_HI_like"/>
    <property type="match status" value="1"/>
</dbReference>
<feature type="compositionally biased region" description="Basic and acidic residues" evidence="2">
    <location>
        <begin position="630"/>
        <end position="641"/>
    </location>
</feature>
<name>A0AAW2UID2_9LAMI</name>
<evidence type="ECO:0000256" key="2">
    <source>
        <dbReference type="SAM" id="MobiDB-lite"/>
    </source>
</evidence>
<dbReference type="PANTHER" id="PTHR48475:SF2">
    <property type="entry name" value="RIBONUCLEASE H"/>
    <property type="match status" value="1"/>
</dbReference>
<gene>
    <name evidence="4" type="ORF">Slati_3406000</name>
</gene>
<dbReference type="InterPro" id="IPR021109">
    <property type="entry name" value="Peptidase_aspartic_dom_sf"/>
</dbReference>
<dbReference type="GO" id="GO:0003676">
    <property type="term" value="F:nucleic acid binding"/>
    <property type="evidence" value="ECO:0007669"/>
    <property type="project" value="InterPro"/>
</dbReference>
<dbReference type="SUPFAM" id="SSF53098">
    <property type="entry name" value="Ribonuclease H-like"/>
    <property type="match status" value="1"/>
</dbReference>
<evidence type="ECO:0000259" key="3">
    <source>
        <dbReference type="PROSITE" id="PS50878"/>
    </source>
</evidence>
<feature type="domain" description="Reverse transcriptase" evidence="3">
    <location>
        <begin position="762"/>
        <end position="941"/>
    </location>
</feature>
<dbReference type="Gene3D" id="1.10.340.70">
    <property type="match status" value="1"/>
</dbReference>
<dbReference type="CDD" id="cd00303">
    <property type="entry name" value="retropepsin_like"/>
    <property type="match status" value="1"/>
</dbReference>
<dbReference type="Gene3D" id="3.10.10.10">
    <property type="entry name" value="HIV Type 1 Reverse Transcriptase, subunit A, domain 1"/>
    <property type="match status" value="1"/>
</dbReference>
<sequence length="1425" mass="159059">MENPNQAADKQKAVAAPIATQALQALQLTLLVEARLLILPRRSCPALLGAIQQIVAAALREQHVSVAAPPRLAPPPEAEVLEEEGEEEAPVPVLPVGRRRDIPQPEPPEVPPQWLARLKHLQKGLQDVKYQIEGAPEDKRQGVPFTDTVMADELPLNCRTPAIAEYDGTTDPMEHLSHFENAALLHHYTDGIKCRVFVTTFARAAQQWFNQLPVGAIENFQEFHSLFLHQFASSRKLQKTELSLFAVRQKDDEPLKEYLQRFNTSIGSTRCHTRSEGQCLLTRALGWRLLQVPSQEAGCQVDALLARAAKYINMKRRRRPRRRPGGRSVRRSRRRHPPRNLVSTLEKENPFPKSKCCIHPPDGPHHTSLYGCRGKRTDNATQEKARGTGPYQKKDGDKTSNPERSSREGAKQTSGRKGENDDIPRKGVIRMIAGGPSGGDSHQARKSQVREAHQISIKEVLDVETMEDAPLIQFGRAERSGPQTMHNDALVITAILANYEVGRIFIDSGSSADILFGEAYDQMQLGDVSLEKVNTSLYGFAGEVVHPRGMVSLPLTMGRGTARKTCLLKFLVVDVPSAYNVILGRPTLNTFQAVISTYHMKIKFPTPGGIGEVQGDPLQSRRCYVDAVRRGEKRGGDDTQDKAPPNKKGKAPEEKISEATETPAKVQPAEELLNIQIIPGDPDKTTRIGSHLGEEAKKEITLCLQRNADIFAWTPQDLEGLTLRFTHHLNIDPNCKPIKQKKRHFGPEKDKIIQAEVNKLMAAGHIKEIQFPEWLSNVVLVPKPGGKWRMCIDFRDLNKACPKDFYPLPRIDQLVDSTSGCELLSMMDASQGYHQIMLAPEDRKKVSFITSEGTFCYVAMPFGLKNAGATYQRLVDKIFRPQIGRNVEVYVDDMLVKSKKAADHVKNLEETFSVLRKYKLKLNPAKCAFGVQGGRFLGFMVTQRGIEANPLKIKAIIDMKAPTCLNEAQRLTGRIAALSRFISKSAEKSLPFFKTLRKAKTFEWGTPCQLAFEELKAYLARLPLLVKPSPGEALYLYLSAAPQAVSSVLIRKKTKITTYILHVGKPDTSGTGEMGVELSEYDISYLPRTTIKAQALADFISEMTEITIKEASQDQKWLLHVDGSSTAQGSGAGIVITTPQGEDLEFAIKFGFKASNNEAEYEALVIGLRMAHETGAKHLLAYSDSQLVVKQVEGHTKLKKKRRNAKADSLSNLQVALRIAGQDTLPYIISLRPGPPGCPAYNHGEDWRTPIIKWIEEGLLPENRWEATRLKTRATRFIIQEHILYKKSYTHPLLRCLSTEEGIHILQEIHSGCCGAHVGTRILANKALRAGYFWPTMKQDAIRLVSKCERPKRYRNGARLAHQAKIHHSAHPQANGQVEVTNRILVQGIKRRLERVGENWAEELTSVLWLTGQPPEGLLEKPLSH</sequence>
<dbReference type="InterPro" id="IPR012337">
    <property type="entry name" value="RNaseH-like_sf"/>
</dbReference>
<keyword evidence="1" id="KW-0233">DNA recombination</keyword>
<dbReference type="InterPro" id="IPR005162">
    <property type="entry name" value="Retrotrans_gag_dom"/>
</dbReference>
<dbReference type="CDD" id="cd01647">
    <property type="entry name" value="RT_LTR"/>
    <property type="match status" value="1"/>
</dbReference>
<dbReference type="InterPro" id="IPR000477">
    <property type="entry name" value="RT_dom"/>
</dbReference>
<organism evidence="4">
    <name type="scientific">Sesamum latifolium</name>
    <dbReference type="NCBI Taxonomy" id="2727402"/>
    <lineage>
        <taxon>Eukaryota</taxon>
        <taxon>Viridiplantae</taxon>
        <taxon>Streptophyta</taxon>
        <taxon>Embryophyta</taxon>
        <taxon>Tracheophyta</taxon>
        <taxon>Spermatophyta</taxon>
        <taxon>Magnoliopsida</taxon>
        <taxon>eudicotyledons</taxon>
        <taxon>Gunneridae</taxon>
        <taxon>Pentapetalae</taxon>
        <taxon>asterids</taxon>
        <taxon>lamiids</taxon>
        <taxon>Lamiales</taxon>
        <taxon>Pedaliaceae</taxon>
        <taxon>Sesamum</taxon>
    </lineage>
</organism>
<dbReference type="Pfam" id="PF03732">
    <property type="entry name" value="Retrotrans_gag"/>
    <property type="match status" value="1"/>
</dbReference>
<dbReference type="Gene3D" id="2.40.70.10">
    <property type="entry name" value="Acid Proteases"/>
    <property type="match status" value="1"/>
</dbReference>
<dbReference type="InterPro" id="IPR043502">
    <property type="entry name" value="DNA/RNA_pol_sf"/>
</dbReference>
<accession>A0AAW2UID2</accession>
<dbReference type="PROSITE" id="PS50878">
    <property type="entry name" value="RT_POL"/>
    <property type="match status" value="1"/>
</dbReference>
<feature type="region of interest" description="Disordered" evidence="2">
    <location>
        <begin position="315"/>
        <end position="450"/>
    </location>
</feature>
<reference evidence="4" key="2">
    <citation type="journal article" date="2024" name="Plant">
        <title>Genomic evolution and insights into agronomic trait innovations of Sesamum species.</title>
        <authorList>
            <person name="Miao H."/>
            <person name="Wang L."/>
            <person name="Qu L."/>
            <person name="Liu H."/>
            <person name="Sun Y."/>
            <person name="Le M."/>
            <person name="Wang Q."/>
            <person name="Wei S."/>
            <person name="Zheng Y."/>
            <person name="Lin W."/>
            <person name="Duan Y."/>
            <person name="Cao H."/>
            <person name="Xiong S."/>
            <person name="Wang X."/>
            <person name="Wei L."/>
            <person name="Li C."/>
            <person name="Ma Q."/>
            <person name="Ju M."/>
            <person name="Zhao R."/>
            <person name="Li G."/>
            <person name="Mu C."/>
            <person name="Tian Q."/>
            <person name="Mei H."/>
            <person name="Zhang T."/>
            <person name="Gao T."/>
            <person name="Zhang H."/>
        </authorList>
    </citation>
    <scope>NUCLEOTIDE SEQUENCE</scope>
    <source>
        <strain evidence="4">KEN1</strain>
    </source>
</reference>
<dbReference type="EMBL" id="JACGWN010000012">
    <property type="protein sequence ID" value="KAL0415741.1"/>
    <property type="molecule type" value="Genomic_DNA"/>
</dbReference>
<feature type="region of interest" description="Disordered" evidence="2">
    <location>
        <begin position="630"/>
        <end position="665"/>
    </location>
</feature>
<dbReference type="GO" id="GO:0006310">
    <property type="term" value="P:DNA recombination"/>
    <property type="evidence" value="ECO:0007669"/>
    <property type="project" value="UniProtKB-KW"/>
</dbReference>
<dbReference type="Gene3D" id="3.30.420.10">
    <property type="entry name" value="Ribonuclease H-like superfamily/Ribonuclease H"/>
    <property type="match status" value="2"/>
</dbReference>
<dbReference type="InterPro" id="IPR002156">
    <property type="entry name" value="RNaseH_domain"/>
</dbReference>